<keyword evidence="2" id="KW-1185">Reference proteome</keyword>
<proteinExistence type="predicted"/>
<reference evidence="1" key="1">
    <citation type="journal article" date="2021" name="Microb. Physiol.">
        <title>Proteogenomic Insights into the Physiology of Marine, Sulfate-Reducing, Filamentous Desulfonema limicola and Desulfonema magnum.</title>
        <authorList>
            <person name="Schnaars V."/>
            <person name="Wohlbrand L."/>
            <person name="Scheve S."/>
            <person name="Hinrichs C."/>
            <person name="Reinhardt R."/>
            <person name="Rabus R."/>
        </authorList>
    </citation>
    <scope>NUCLEOTIDE SEQUENCE</scope>
    <source>
        <strain evidence="1">4be13</strain>
    </source>
</reference>
<accession>A0A975BTY4</accession>
<dbReference type="AlphaFoldDB" id="A0A975BTY4"/>
<gene>
    <name evidence="1" type="ORF">dnm_077590</name>
</gene>
<sequence>MEVRNRKLEIGNSQLSLQKTKNGRKIVSEFQIPSLSSEPVPVLLIIFFMRTENRDRTASKFYFNNGSYSFLKNKRV</sequence>
<dbReference type="EMBL" id="CP061800">
    <property type="protein sequence ID" value="QTA91686.1"/>
    <property type="molecule type" value="Genomic_DNA"/>
</dbReference>
<dbReference type="Proteomes" id="UP000663722">
    <property type="component" value="Chromosome"/>
</dbReference>
<organism evidence="1 2">
    <name type="scientific">Desulfonema magnum</name>
    <dbReference type="NCBI Taxonomy" id="45655"/>
    <lineage>
        <taxon>Bacteria</taxon>
        <taxon>Pseudomonadati</taxon>
        <taxon>Thermodesulfobacteriota</taxon>
        <taxon>Desulfobacteria</taxon>
        <taxon>Desulfobacterales</taxon>
        <taxon>Desulfococcaceae</taxon>
        <taxon>Desulfonema</taxon>
    </lineage>
</organism>
<evidence type="ECO:0000313" key="1">
    <source>
        <dbReference type="EMBL" id="QTA91686.1"/>
    </source>
</evidence>
<evidence type="ECO:0000313" key="2">
    <source>
        <dbReference type="Proteomes" id="UP000663722"/>
    </source>
</evidence>
<dbReference type="KEGG" id="dmm:dnm_077590"/>
<name>A0A975BTY4_9BACT</name>
<protein>
    <submittedName>
        <fullName evidence="1">Uncharacterized protein</fullName>
    </submittedName>
</protein>